<evidence type="ECO:0000256" key="1">
    <source>
        <dbReference type="ARBA" id="ARBA00022741"/>
    </source>
</evidence>
<dbReference type="InterPro" id="IPR027417">
    <property type="entry name" value="P-loop_NTPase"/>
</dbReference>
<comment type="caution">
    <text evidence="11">The sequence shown here is derived from an EMBL/GenBank/DDBJ whole genome shotgun (WGS) entry which is preliminary data.</text>
</comment>
<keyword evidence="3 7" id="KW-0347">Helicase</keyword>
<dbReference type="EC" id="3.6.4.-" evidence="11"/>
<dbReference type="Gene3D" id="3.40.50.300">
    <property type="entry name" value="P-loop containing nucleotide triphosphate hydrolases"/>
    <property type="match status" value="2"/>
</dbReference>
<dbReference type="SUPFAM" id="SSF52540">
    <property type="entry name" value="P-loop containing nucleoside triphosphate hydrolases"/>
    <property type="match status" value="1"/>
</dbReference>
<feature type="domain" description="Helicase C-terminal" evidence="9">
    <location>
        <begin position="232"/>
        <end position="372"/>
    </location>
</feature>
<dbReference type="RefSeq" id="WP_379663020.1">
    <property type="nucleotide sequence ID" value="NZ_JBHUDG010000018.1"/>
</dbReference>
<dbReference type="PROSITE" id="PS51194">
    <property type="entry name" value="HELICASE_CTER"/>
    <property type="match status" value="1"/>
</dbReference>
<evidence type="ECO:0000256" key="4">
    <source>
        <dbReference type="ARBA" id="ARBA00022840"/>
    </source>
</evidence>
<dbReference type="PANTHER" id="PTHR47959">
    <property type="entry name" value="ATP-DEPENDENT RNA HELICASE RHLE-RELATED"/>
    <property type="match status" value="1"/>
</dbReference>
<protein>
    <submittedName>
        <fullName evidence="11">DEAD/DEAH box helicase</fullName>
        <ecNumber evidence="11">3.6.4.-</ecNumber>
    </submittedName>
</protein>
<evidence type="ECO:0000256" key="3">
    <source>
        <dbReference type="ARBA" id="ARBA00022806"/>
    </source>
</evidence>
<dbReference type="PANTHER" id="PTHR47959:SF13">
    <property type="entry name" value="ATP-DEPENDENT RNA HELICASE RHLE"/>
    <property type="match status" value="1"/>
</dbReference>
<keyword evidence="2 7" id="KW-0378">Hydrolase</keyword>
<feature type="domain" description="Helicase ATP-binding" evidence="8">
    <location>
        <begin position="34"/>
        <end position="207"/>
    </location>
</feature>
<accession>A0ABW4ID10</accession>
<dbReference type="GO" id="GO:0004386">
    <property type="term" value="F:helicase activity"/>
    <property type="evidence" value="ECO:0007669"/>
    <property type="project" value="UniProtKB-KW"/>
</dbReference>
<dbReference type="Pfam" id="PF00270">
    <property type="entry name" value="DEAD"/>
    <property type="match status" value="1"/>
</dbReference>
<organism evidence="11 12">
    <name type="scientific">Pseudopedobacter beijingensis</name>
    <dbReference type="NCBI Taxonomy" id="1207056"/>
    <lineage>
        <taxon>Bacteria</taxon>
        <taxon>Pseudomonadati</taxon>
        <taxon>Bacteroidota</taxon>
        <taxon>Sphingobacteriia</taxon>
        <taxon>Sphingobacteriales</taxon>
        <taxon>Sphingobacteriaceae</taxon>
        <taxon>Pseudopedobacter</taxon>
    </lineage>
</organism>
<evidence type="ECO:0000313" key="11">
    <source>
        <dbReference type="EMBL" id="MFD1630645.1"/>
    </source>
</evidence>
<dbReference type="SMART" id="SM00487">
    <property type="entry name" value="DEXDc"/>
    <property type="match status" value="1"/>
</dbReference>
<name>A0ABW4ID10_9SPHI</name>
<dbReference type="Proteomes" id="UP001597118">
    <property type="component" value="Unassembled WGS sequence"/>
</dbReference>
<dbReference type="Pfam" id="PF00271">
    <property type="entry name" value="Helicase_C"/>
    <property type="match status" value="1"/>
</dbReference>
<dbReference type="PROSITE" id="PS00039">
    <property type="entry name" value="DEAD_ATP_HELICASE"/>
    <property type="match status" value="1"/>
</dbReference>
<dbReference type="CDD" id="cd00268">
    <property type="entry name" value="DEADc"/>
    <property type="match status" value="1"/>
</dbReference>
<evidence type="ECO:0000256" key="7">
    <source>
        <dbReference type="RuleBase" id="RU000492"/>
    </source>
</evidence>
<dbReference type="InterPro" id="IPR001650">
    <property type="entry name" value="Helicase_C-like"/>
</dbReference>
<dbReference type="InterPro" id="IPR050079">
    <property type="entry name" value="DEAD_box_RNA_helicase"/>
</dbReference>
<gene>
    <name evidence="11" type="ORF">ACFSAH_12200</name>
</gene>
<evidence type="ECO:0000256" key="5">
    <source>
        <dbReference type="ARBA" id="ARBA00038437"/>
    </source>
</evidence>
<keyword evidence="12" id="KW-1185">Reference proteome</keyword>
<sequence length="372" mass="42463">MATFKELGVSAQFLKALEENQINTPTEIQQQAIPFLLENGTDFIGQAQTGTGKTAAFGLPLLQKVNPDNPVIQALILCPTRELGQQIAKQLFRFTKYCDQRIFCEAVYGGEKIDLQIARLKRPTHIVVATPGRLIDLLERKAIKLDQVNTIVLDEADEMLSMGFKPSIDKILEFTKKGDRSIWLFSATIPHALNEIISTYMDKDAHRITVQKHQLVNENIQHQYMVVHLKDKIDLLCRFLKENQNARGIVFCRTKKNADLLSKQLFARNFKVDTIHGDLGQRDREKVMRGFKSERIQTLIATDISARGIDVNNLNYVIHYDLPDQLEYYTHRSGRTARAGKKGISLAFVSPNEINRIEEIEESLNIQIRKFD</sequence>
<evidence type="ECO:0000313" key="12">
    <source>
        <dbReference type="Proteomes" id="UP001597118"/>
    </source>
</evidence>
<comment type="similarity">
    <text evidence="5 7">Belongs to the DEAD box helicase family.</text>
</comment>
<evidence type="ECO:0000259" key="9">
    <source>
        <dbReference type="PROSITE" id="PS51194"/>
    </source>
</evidence>
<dbReference type="CDD" id="cd18787">
    <property type="entry name" value="SF2_C_DEAD"/>
    <property type="match status" value="1"/>
</dbReference>
<dbReference type="InterPro" id="IPR044742">
    <property type="entry name" value="DEAD/DEAH_RhlB"/>
</dbReference>
<evidence type="ECO:0000256" key="6">
    <source>
        <dbReference type="PROSITE-ProRule" id="PRU00552"/>
    </source>
</evidence>
<dbReference type="SMART" id="SM00490">
    <property type="entry name" value="HELICc"/>
    <property type="match status" value="1"/>
</dbReference>
<dbReference type="InterPro" id="IPR014001">
    <property type="entry name" value="Helicase_ATP-bd"/>
</dbReference>
<dbReference type="InterPro" id="IPR000629">
    <property type="entry name" value="RNA-helicase_DEAD-box_CS"/>
</dbReference>
<proteinExistence type="inferred from homology"/>
<feature type="short sequence motif" description="Q motif" evidence="6">
    <location>
        <begin position="2"/>
        <end position="30"/>
    </location>
</feature>
<reference evidence="12" key="1">
    <citation type="journal article" date="2019" name="Int. J. Syst. Evol. Microbiol.">
        <title>The Global Catalogue of Microorganisms (GCM) 10K type strain sequencing project: providing services to taxonomists for standard genome sequencing and annotation.</title>
        <authorList>
            <consortium name="The Broad Institute Genomics Platform"/>
            <consortium name="The Broad Institute Genome Sequencing Center for Infectious Disease"/>
            <person name="Wu L."/>
            <person name="Ma J."/>
        </authorList>
    </citation>
    <scope>NUCLEOTIDE SEQUENCE [LARGE SCALE GENOMIC DNA]</scope>
    <source>
        <strain evidence="12">CCUG 53762</strain>
    </source>
</reference>
<dbReference type="InterPro" id="IPR014014">
    <property type="entry name" value="RNA_helicase_DEAD_Q_motif"/>
</dbReference>
<keyword evidence="4 7" id="KW-0067">ATP-binding</keyword>
<keyword evidence="1 7" id="KW-0547">Nucleotide-binding</keyword>
<dbReference type="EMBL" id="JBHUDG010000018">
    <property type="protein sequence ID" value="MFD1630645.1"/>
    <property type="molecule type" value="Genomic_DNA"/>
</dbReference>
<feature type="domain" description="DEAD-box RNA helicase Q" evidence="10">
    <location>
        <begin position="2"/>
        <end position="30"/>
    </location>
</feature>
<evidence type="ECO:0000259" key="10">
    <source>
        <dbReference type="PROSITE" id="PS51195"/>
    </source>
</evidence>
<dbReference type="InterPro" id="IPR011545">
    <property type="entry name" value="DEAD/DEAH_box_helicase_dom"/>
</dbReference>
<dbReference type="GO" id="GO:0016787">
    <property type="term" value="F:hydrolase activity"/>
    <property type="evidence" value="ECO:0007669"/>
    <property type="project" value="UniProtKB-KW"/>
</dbReference>
<evidence type="ECO:0000256" key="2">
    <source>
        <dbReference type="ARBA" id="ARBA00022801"/>
    </source>
</evidence>
<dbReference type="PROSITE" id="PS51192">
    <property type="entry name" value="HELICASE_ATP_BIND_1"/>
    <property type="match status" value="1"/>
</dbReference>
<dbReference type="PROSITE" id="PS51195">
    <property type="entry name" value="Q_MOTIF"/>
    <property type="match status" value="1"/>
</dbReference>
<evidence type="ECO:0000259" key="8">
    <source>
        <dbReference type="PROSITE" id="PS51192"/>
    </source>
</evidence>